<evidence type="ECO:0000313" key="2">
    <source>
        <dbReference type="EMBL" id="KAF2747942.1"/>
    </source>
</evidence>
<organism evidence="2 3">
    <name type="scientific">Sporormia fimetaria CBS 119925</name>
    <dbReference type="NCBI Taxonomy" id="1340428"/>
    <lineage>
        <taxon>Eukaryota</taxon>
        <taxon>Fungi</taxon>
        <taxon>Dikarya</taxon>
        <taxon>Ascomycota</taxon>
        <taxon>Pezizomycotina</taxon>
        <taxon>Dothideomycetes</taxon>
        <taxon>Pleosporomycetidae</taxon>
        <taxon>Pleosporales</taxon>
        <taxon>Sporormiaceae</taxon>
        <taxon>Sporormia</taxon>
    </lineage>
</organism>
<dbReference type="EMBL" id="MU006570">
    <property type="protein sequence ID" value="KAF2747942.1"/>
    <property type="molecule type" value="Genomic_DNA"/>
</dbReference>
<feature type="compositionally biased region" description="Acidic residues" evidence="1">
    <location>
        <begin position="196"/>
        <end position="205"/>
    </location>
</feature>
<sequence>MSWMDSWSRPSKHAVTPPPLYLTAAGDDVPYCHSCGRVIGSRKTQATQKHQQSVKYCSSRCKHSKPGPVDRRIEATFLALLNGQTPPGLAGDDDSNTNTSATQAEPNPTSHQPHTSKSKKKKAKGDNRITVDCATVEALVFAREKDPEKVYGRKKNRAARGVRDEDEDEMCHRGYSEADNQNTDPMTKGRTSGEQKDEDDADSGVDLDPTALAGHATEDGKIHHSAGKIRPPQSKSDVNGSIGGEKGWAERGEETEEMKAKRMDGQRKAEEREMVRRAARRGCAFGFVGEDGERRKCEAVMKGVAVEASFAKGEWGVRFREEGV</sequence>
<accession>A0A6A6VBF5</accession>
<dbReference type="OrthoDB" id="537467at2759"/>
<feature type="compositionally biased region" description="Basic residues" evidence="1">
    <location>
        <begin position="114"/>
        <end position="123"/>
    </location>
</feature>
<feature type="region of interest" description="Disordered" evidence="1">
    <location>
        <begin position="82"/>
        <end position="126"/>
    </location>
</feature>
<dbReference type="AlphaFoldDB" id="A0A6A6VBF5"/>
<evidence type="ECO:0000313" key="3">
    <source>
        <dbReference type="Proteomes" id="UP000799440"/>
    </source>
</evidence>
<feature type="region of interest" description="Disordered" evidence="1">
    <location>
        <begin position="152"/>
        <end position="272"/>
    </location>
</feature>
<feature type="compositionally biased region" description="Polar residues" evidence="1">
    <location>
        <begin position="178"/>
        <end position="192"/>
    </location>
</feature>
<keyword evidence="3" id="KW-1185">Reference proteome</keyword>
<evidence type="ECO:0000256" key="1">
    <source>
        <dbReference type="SAM" id="MobiDB-lite"/>
    </source>
</evidence>
<protein>
    <submittedName>
        <fullName evidence="2">Uncharacterized protein</fullName>
    </submittedName>
</protein>
<feature type="compositionally biased region" description="Basic and acidic residues" evidence="1">
    <location>
        <begin position="247"/>
        <end position="272"/>
    </location>
</feature>
<dbReference type="Proteomes" id="UP000799440">
    <property type="component" value="Unassembled WGS sequence"/>
</dbReference>
<feature type="compositionally biased region" description="Polar residues" evidence="1">
    <location>
        <begin position="96"/>
        <end position="113"/>
    </location>
</feature>
<gene>
    <name evidence="2" type="ORF">M011DRAFT_466981</name>
</gene>
<proteinExistence type="predicted"/>
<name>A0A6A6VBF5_9PLEO</name>
<reference evidence="2" key="1">
    <citation type="journal article" date="2020" name="Stud. Mycol.">
        <title>101 Dothideomycetes genomes: a test case for predicting lifestyles and emergence of pathogens.</title>
        <authorList>
            <person name="Haridas S."/>
            <person name="Albert R."/>
            <person name="Binder M."/>
            <person name="Bloem J."/>
            <person name="Labutti K."/>
            <person name="Salamov A."/>
            <person name="Andreopoulos B."/>
            <person name="Baker S."/>
            <person name="Barry K."/>
            <person name="Bills G."/>
            <person name="Bluhm B."/>
            <person name="Cannon C."/>
            <person name="Castanera R."/>
            <person name="Culley D."/>
            <person name="Daum C."/>
            <person name="Ezra D."/>
            <person name="Gonzalez J."/>
            <person name="Henrissat B."/>
            <person name="Kuo A."/>
            <person name="Liang C."/>
            <person name="Lipzen A."/>
            <person name="Lutzoni F."/>
            <person name="Magnuson J."/>
            <person name="Mondo S."/>
            <person name="Nolan M."/>
            <person name="Ohm R."/>
            <person name="Pangilinan J."/>
            <person name="Park H.-J."/>
            <person name="Ramirez L."/>
            <person name="Alfaro M."/>
            <person name="Sun H."/>
            <person name="Tritt A."/>
            <person name="Yoshinaga Y."/>
            <person name="Zwiers L.-H."/>
            <person name="Turgeon B."/>
            <person name="Goodwin S."/>
            <person name="Spatafora J."/>
            <person name="Crous P."/>
            <person name="Grigoriev I."/>
        </authorList>
    </citation>
    <scope>NUCLEOTIDE SEQUENCE</scope>
    <source>
        <strain evidence="2">CBS 119925</strain>
    </source>
</reference>